<keyword evidence="3" id="KW-0255">Endonuclease</keyword>
<evidence type="ECO:0000313" key="3">
    <source>
        <dbReference type="EMBL" id="QBZ82790.1"/>
    </source>
</evidence>
<dbReference type="InterPro" id="IPR014832">
    <property type="entry name" value="TnsA_C"/>
</dbReference>
<evidence type="ECO:0000259" key="2">
    <source>
        <dbReference type="Pfam" id="PF08722"/>
    </source>
</evidence>
<dbReference type="Pfam" id="PF08722">
    <property type="entry name" value="Tn7_TnsA-like_N"/>
    <property type="match status" value="1"/>
</dbReference>
<reference evidence="3 4" key="1">
    <citation type="submission" date="2018-08" db="EMBL/GenBank/DDBJ databases">
        <title>Horizontal acquisition of hydrogen conversion ability and other habitat adaptations in Hydrogenovibrio crunogenus strains.</title>
        <authorList>
            <person name="Gonnella G."/>
            <person name="Adam N."/>
            <person name="Perner M."/>
        </authorList>
    </citation>
    <scope>NUCLEOTIDE SEQUENCE [LARGE SCALE GENOMIC DNA]</scope>
    <source>
        <strain evidence="3 4">SP-41</strain>
    </source>
</reference>
<keyword evidence="3" id="KW-0540">Nuclease</keyword>
<gene>
    <name evidence="3" type="ORF">GHNINEIG_00826</name>
</gene>
<keyword evidence="4" id="KW-1185">Reference proteome</keyword>
<organism evidence="3 4">
    <name type="scientific">Hydrogenovibrio crunogenus</name>
    <dbReference type="NCBI Taxonomy" id="39765"/>
    <lineage>
        <taxon>Bacteria</taxon>
        <taxon>Pseudomonadati</taxon>
        <taxon>Pseudomonadota</taxon>
        <taxon>Gammaproteobacteria</taxon>
        <taxon>Thiotrichales</taxon>
        <taxon>Piscirickettsiaceae</taxon>
        <taxon>Hydrogenovibrio</taxon>
    </lineage>
</organism>
<dbReference type="RefSeq" id="WP_189636926.1">
    <property type="nucleotide sequence ID" value="NZ_CP032096.1"/>
</dbReference>
<keyword evidence="3" id="KW-0378">Hydrolase</keyword>
<name>A0A4P7NYB4_9GAMM</name>
<protein>
    <submittedName>
        <fullName evidence="3">Heteromeric transposase endonuclease subunit TnsA</fullName>
    </submittedName>
</protein>
<dbReference type="GO" id="GO:0004519">
    <property type="term" value="F:endonuclease activity"/>
    <property type="evidence" value="ECO:0007669"/>
    <property type="project" value="UniProtKB-KW"/>
</dbReference>
<dbReference type="EMBL" id="CP032096">
    <property type="protein sequence ID" value="QBZ82790.1"/>
    <property type="molecule type" value="Genomic_DNA"/>
</dbReference>
<dbReference type="AlphaFoldDB" id="A0A4P7NYB4"/>
<feature type="domain" description="TnsA endonuclease N-terminal" evidence="2">
    <location>
        <begin position="46"/>
        <end position="135"/>
    </location>
</feature>
<feature type="domain" description="TnsA endonuclease C-terminal" evidence="1">
    <location>
        <begin position="138"/>
        <end position="211"/>
    </location>
</feature>
<evidence type="ECO:0000313" key="4">
    <source>
        <dbReference type="Proteomes" id="UP000296201"/>
    </source>
</evidence>
<dbReference type="InterPro" id="IPR014833">
    <property type="entry name" value="TnsA_N"/>
</dbReference>
<dbReference type="Pfam" id="PF08721">
    <property type="entry name" value="Tn7_Tnp_TnsA_C"/>
    <property type="match status" value="1"/>
</dbReference>
<evidence type="ECO:0000259" key="1">
    <source>
        <dbReference type="Pfam" id="PF08721"/>
    </source>
</evidence>
<dbReference type="Proteomes" id="UP000296201">
    <property type="component" value="Chromosome"/>
</dbReference>
<proteinExistence type="predicted"/>
<accession>A0A4P7NYB4</accession>
<dbReference type="Gene3D" id="3.40.91.30">
    <property type="match status" value="1"/>
</dbReference>
<sequence>MKFSHKNRKIGYTYGSLSGVFSFRGEKSISFESSLERDLLRVLEFNESVIDVIEQPFTIEYINKNNRPTTYTPDFLVNFATSQSSWQTIPDPKPLIIEVKPRRKIIKDFDKLRPKFRVGLRFAKENDMNYRIYDESRIRTLEFKNINFLSQYKRREYDTFEEIRIIQHLKDIGHTSIDYLLAHLYVTKEERGIALAQIWHLISVKKLGCDIGRPLNQSTTIWLNIDQSYLEGVYYDD</sequence>